<feature type="domain" description="Flagellar protein FlgJ N-terminal" evidence="1">
    <location>
        <begin position="62"/>
        <end position="108"/>
    </location>
</feature>
<comment type="caution">
    <text evidence="2">The sequence shown here is derived from an EMBL/GenBank/DDBJ whole genome shotgun (WGS) entry which is preliminary data.</text>
</comment>
<proteinExistence type="predicted"/>
<gene>
    <name evidence="2" type="ORF">GCM10017083_47610</name>
</gene>
<dbReference type="InterPro" id="IPR019301">
    <property type="entry name" value="Flagellar_prot_FlgJ_N"/>
</dbReference>
<evidence type="ECO:0000313" key="2">
    <source>
        <dbReference type="EMBL" id="GHD60930.1"/>
    </source>
</evidence>
<protein>
    <recommendedName>
        <fullName evidence="1">Flagellar protein FlgJ N-terminal domain-containing protein</fullName>
    </recommendedName>
</protein>
<dbReference type="EMBL" id="BMZS01000012">
    <property type="protein sequence ID" value="GHD60930.1"/>
    <property type="molecule type" value="Genomic_DNA"/>
</dbReference>
<dbReference type="Pfam" id="PF10135">
    <property type="entry name" value="Rod-binding"/>
    <property type="match status" value="1"/>
</dbReference>
<evidence type="ECO:0000259" key="1">
    <source>
        <dbReference type="Pfam" id="PF10135"/>
    </source>
</evidence>
<accession>A0A918XWT7</accession>
<dbReference type="RefSeq" id="WP_189994385.1">
    <property type="nucleotide sequence ID" value="NZ_BMZS01000012.1"/>
</dbReference>
<keyword evidence="3" id="KW-1185">Reference proteome</keyword>
<reference evidence="2" key="1">
    <citation type="journal article" date="2014" name="Int. J. Syst. Evol. Microbiol.">
        <title>Complete genome sequence of Corynebacterium casei LMG S-19264T (=DSM 44701T), isolated from a smear-ripened cheese.</title>
        <authorList>
            <consortium name="US DOE Joint Genome Institute (JGI-PGF)"/>
            <person name="Walter F."/>
            <person name="Albersmeier A."/>
            <person name="Kalinowski J."/>
            <person name="Ruckert C."/>
        </authorList>
    </citation>
    <scope>NUCLEOTIDE SEQUENCE</scope>
    <source>
        <strain evidence="2">KCTC 42651</strain>
    </source>
</reference>
<name>A0A918XWT7_9PROT</name>
<dbReference type="AlphaFoldDB" id="A0A918XWT7"/>
<organism evidence="2 3">
    <name type="scientific">Thalassobaculum fulvum</name>
    <dbReference type="NCBI Taxonomy" id="1633335"/>
    <lineage>
        <taxon>Bacteria</taxon>
        <taxon>Pseudomonadati</taxon>
        <taxon>Pseudomonadota</taxon>
        <taxon>Alphaproteobacteria</taxon>
        <taxon>Rhodospirillales</taxon>
        <taxon>Thalassobaculaceae</taxon>
        <taxon>Thalassobaculum</taxon>
    </lineage>
</organism>
<reference evidence="2" key="2">
    <citation type="submission" date="2020-09" db="EMBL/GenBank/DDBJ databases">
        <authorList>
            <person name="Sun Q."/>
            <person name="Kim S."/>
        </authorList>
    </citation>
    <scope>NUCLEOTIDE SEQUENCE</scope>
    <source>
        <strain evidence="2">KCTC 42651</strain>
    </source>
</reference>
<dbReference type="Proteomes" id="UP000630353">
    <property type="component" value="Unassembled WGS sequence"/>
</dbReference>
<sequence>MYDSLATSLPAVGDVGLARTQGAAEFQRDTLKAAAAAGDKTAVRKSAEKFESQFVSQMLTHMFKGVKTDGMFGGGHAEGMWRDFYIEEVGDVIAKRGGIGIADTIERQLLQLQEVSR</sequence>
<evidence type="ECO:0000313" key="3">
    <source>
        <dbReference type="Proteomes" id="UP000630353"/>
    </source>
</evidence>